<dbReference type="Proteomes" id="UP001354989">
    <property type="component" value="Plasmid pPP4"/>
</dbReference>
<evidence type="ECO:0000259" key="2">
    <source>
        <dbReference type="Pfam" id="PF07603"/>
    </source>
</evidence>
<dbReference type="PANTHER" id="PTHR35812">
    <property type="entry name" value="LIPOPROTEIN"/>
    <property type="match status" value="1"/>
</dbReference>
<dbReference type="PROSITE" id="PS51257">
    <property type="entry name" value="PROKAR_LIPOPROTEIN"/>
    <property type="match status" value="1"/>
</dbReference>
<reference evidence="3 4" key="1">
    <citation type="submission" date="2021-12" db="EMBL/GenBank/DDBJ databases">
        <title>Genome sequencing of bacteria with rrn-lacking chromosome and rrn-plasmid.</title>
        <authorList>
            <person name="Anda M."/>
            <person name="Iwasaki W."/>
        </authorList>
    </citation>
    <scope>NUCLEOTIDE SEQUENCE [LARGE SCALE GENOMIC DNA]</scope>
    <source>
        <strain evidence="3 4">NBRC 101262</strain>
        <plasmid evidence="3 4">pPP4</plasmid>
    </source>
</reference>
<dbReference type="Pfam" id="PF07603">
    <property type="entry name" value="Lcl_C"/>
    <property type="match status" value="2"/>
</dbReference>
<organism evidence="3 4">
    <name type="scientific">Persicobacter psychrovividus</name>
    <dbReference type="NCBI Taxonomy" id="387638"/>
    <lineage>
        <taxon>Bacteria</taxon>
        <taxon>Pseudomonadati</taxon>
        <taxon>Bacteroidota</taxon>
        <taxon>Cytophagia</taxon>
        <taxon>Cytophagales</taxon>
        <taxon>Persicobacteraceae</taxon>
        <taxon>Persicobacter</taxon>
    </lineage>
</organism>
<feature type="domain" description="Lcl C-terminal" evidence="2">
    <location>
        <begin position="241"/>
        <end position="354"/>
    </location>
</feature>
<feature type="chain" id="PRO_5046415530" description="Lcl C-terminal domain-containing protein" evidence="1">
    <location>
        <begin position="20"/>
        <end position="406"/>
    </location>
</feature>
<keyword evidence="3" id="KW-0614">Plasmid</keyword>
<sequence length="406" mass="45009">MLKMPVFFTASLFILFACQSNTIVVPEEPDVPTPEIKVSYPIVDTRITDFYTDLDLVSEISFGAPFYGQDAHYQGHSPTYTNNGDGTVSDRVTGLMWAKSMGAKMTFTEAFTFAENASLGGYQDWRVPTLKELYSLMLFDGMVSGQHAITPFIDTDYFDQPLGDTEIGEREIDAQTWSSNQYVGKTMNGDETIFGVNFVDGRIKGYPLKSKATGEENKMYVRLVRSNPDYGKNQLVDNGDGTVSDLATGLMWQQADDGQGRDWEQALAYAESLTLAGHDNWRLPNAKELQSIVDYSRSPQTSASAAIDPIFEISSITDPEGNSGHYPFFWTSTTHLDGVNPYASAVYIAFGEGQGQMHGQLMDVHGAGCQRSDPKSGSLADYPQYFGPQGDVRYVFNYVRCVRDIE</sequence>
<dbReference type="PANTHER" id="PTHR35812:SF1">
    <property type="entry name" value="LIPOPROTEIN"/>
    <property type="match status" value="1"/>
</dbReference>
<keyword evidence="1" id="KW-0732">Signal</keyword>
<geneLocation type="plasmid" evidence="3 4">
    <name>pPP4</name>
</geneLocation>
<keyword evidence="4" id="KW-1185">Reference proteome</keyword>
<proteinExistence type="predicted"/>
<evidence type="ECO:0000313" key="3">
    <source>
        <dbReference type="EMBL" id="BDD01870.1"/>
    </source>
</evidence>
<dbReference type="EMBL" id="AP025296">
    <property type="protein sequence ID" value="BDD01870.1"/>
    <property type="molecule type" value="Genomic_DNA"/>
</dbReference>
<dbReference type="InterPro" id="IPR011460">
    <property type="entry name" value="Lcl_C"/>
</dbReference>
<accession>A0ABN6LFB0</accession>
<feature type="domain" description="Lcl C-terminal" evidence="2">
    <location>
        <begin position="86"/>
        <end position="225"/>
    </location>
</feature>
<protein>
    <recommendedName>
        <fullName evidence="2">Lcl C-terminal domain-containing protein</fullName>
    </recommendedName>
</protein>
<feature type="signal peptide" evidence="1">
    <location>
        <begin position="1"/>
        <end position="19"/>
    </location>
</feature>
<evidence type="ECO:0000256" key="1">
    <source>
        <dbReference type="SAM" id="SignalP"/>
    </source>
</evidence>
<evidence type="ECO:0000313" key="4">
    <source>
        <dbReference type="Proteomes" id="UP001354989"/>
    </source>
</evidence>
<gene>
    <name evidence="3" type="ORF">PEPS_41500</name>
</gene>
<name>A0ABN6LFB0_9BACT</name>